<evidence type="ECO:0000313" key="2">
    <source>
        <dbReference type="Proteomes" id="UP000789366"/>
    </source>
</evidence>
<gene>
    <name evidence="1" type="ORF">SPELUC_LOCUS3933</name>
</gene>
<protein>
    <submittedName>
        <fullName evidence="1">11367_t:CDS:1</fullName>
    </submittedName>
</protein>
<accession>A0ACA9LCE8</accession>
<organism evidence="1 2">
    <name type="scientific">Cetraspora pellucida</name>
    <dbReference type="NCBI Taxonomy" id="1433469"/>
    <lineage>
        <taxon>Eukaryota</taxon>
        <taxon>Fungi</taxon>
        <taxon>Fungi incertae sedis</taxon>
        <taxon>Mucoromycota</taxon>
        <taxon>Glomeromycotina</taxon>
        <taxon>Glomeromycetes</taxon>
        <taxon>Diversisporales</taxon>
        <taxon>Gigasporaceae</taxon>
        <taxon>Cetraspora</taxon>
    </lineage>
</organism>
<keyword evidence="2" id="KW-1185">Reference proteome</keyword>
<evidence type="ECO:0000313" key="1">
    <source>
        <dbReference type="EMBL" id="CAG8521064.1"/>
    </source>
</evidence>
<comment type="caution">
    <text evidence="1">The sequence shown here is derived from an EMBL/GenBank/DDBJ whole genome shotgun (WGS) entry which is preliminary data.</text>
</comment>
<reference evidence="1" key="1">
    <citation type="submission" date="2021-06" db="EMBL/GenBank/DDBJ databases">
        <authorList>
            <person name="Kallberg Y."/>
            <person name="Tangrot J."/>
            <person name="Rosling A."/>
        </authorList>
    </citation>
    <scope>NUCLEOTIDE SEQUENCE</scope>
    <source>
        <strain evidence="1">28 12/20/2015</strain>
    </source>
</reference>
<dbReference type="EMBL" id="CAJVPW010003248">
    <property type="protein sequence ID" value="CAG8521064.1"/>
    <property type="molecule type" value="Genomic_DNA"/>
</dbReference>
<feature type="non-terminal residue" evidence="1">
    <location>
        <position position="1"/>
    </location>
</feature>
<dbReference type="Proteomes" id="UP000789366">
    <property type="component" value="Unassembled WGS sequence"/>
</dbReference>
<sequence length="80" mass="9157">IGPQTKYAPSSIVSVGAYTACVRQWCCMVPDLEAIVYPYASFTTDLEHVMYQYRQLRVSILLLLVYRTWVVVVGHMVRVT</sequence>
<proteinExistence type="predicted"/>
<name>A0ACA9LCE8_9GLOM</name>